<keyword evidence="4 5" id="KW-0472">Membrane</keyword>
<feature type="transmembrane region" description="Helical" evidence="5">
    <location>
        <begin position="267"/>
        <end position="288"/>
    </location>
</feature>
<dbReference type="EMBL" id="BRXX01000368">
    <property type="protein sequence ID" value="GMI07669.1"/>
    <property type="molecule type" value="Genomic_DNA"/>
</dbReference>
<feature type="domain" description="Neurotransmitter-gated ion-channel ligand-binding" evidence="7">
    <location>
        <begin position="44"/>
        <end position="232"/>
    </location>
</feature>
<dbReference type="SUPFAM" id="SSF63712">
    <property type="entry name" value="Nicotinic receptor ligand binding domain-like"/>
    <property type="match status" value="1"/>
</dbReference>
<sequence length="490" mass="55280">MHVQLLLLFCLLLISILLINSQECPCSSSVPPCSPIVGLTFVNKNLLENYDTTVPPLPDGGGPVEVNFTLNVYKITDLSIKDANVDFNTWITLYWYDSRLSWDPDCYGGVNRTRLYSSSDTEQTSIWVPDITLYNQNGEGLEAWGEKQSVVTSAGLVQWKRQGTLRSLATFSGMSAFPFDKLQMTLRFGSWSLTTDILEVTLEDGLEFSAPGISFGVSDDVNDLQSYQEYVFVPEDTRSYRTKFLGFPSGYLDGFSFEITLQRAVSFYWTKAIIPNIILTYLSFGSLLTDVRAGERLSYSATLVLASVALDLTMGEYIPICPEWLWLQTLIFVSLIFSSTTIFISLYVIWLYFLDRGEEEDLTDDIHTPLYNLRRVGSLMLVKMFSKRNVNNPDPSENELELSSSIKVDKTADAFYDAQSPEQETTQSVHLKIRTLNRRNVERGQRIDALWFNLLVAFYTLFLIIMFATIGLWRSIGGGQVEIGTGASLV</sequence>
<proteinExistence type="predicted"/>
<dbReference type="AlphaFoldDB" id="A0A9W7FAQ6"/>
<dbReference type="GO" id="GO:0004888">
    <property type="term" value="F:transmembrane signaling receptor activity"/>
    <property type="evidence" value="ECO:0007669"/>
    <property type="project" value="InterPro"/>
</dbReference>
<dbReference type="InterPro" id="IPR038050">
    <property type="entry name" value="Neuro_actylchol_rec"/>
</dbReference>
<dbReference type="InterPro" id="IPR036719">
    <property type="entry name" value="Neuro-gated_channel_TM_sf"/>
</dbReference>
<dbReference type="SUPFAM" id="SSF90112">
    <property type="entry name" value="Neurotransmitter-gated ion-channel transmembrane pore"/>
    <property type="match status" value="1"/>
</dbReference>
<dbReference type="Pfam" id="PF02931">
    <property type="entry name" value="Neur_chan_LBD"/>
    <property type="match status" value="1"/>
</dbReference>
<evidence type="ECO:0000256" key="4">
    <source>
        <dbReference type="ARBA" id="ARBA00023136"/>
    </source>
</evidence>
<dbReference type="InterPro" id="IPR006201">
    <property type="entry name" value="Neur_channel"/>
</dbReference>
<feature type="transmembrane region" description="Helical" evidence="5">
    <location>
        <begin position="449"/>
        <end position="473"/>
    </location>
</feature>
<reference evidence="9" key="1">
    <citation type="journal article" date="2023" name="Commun. Biol.">
        <title>Genome analysis of Parmales, the sister group of diatoms, reveals the evolutionary specialization of diatoms from phago-mixotrophs to photoautotrophs.</title>
        <authorList>
            <person name="Ban H."/>
            <person name="Sato S."/>
            <person name="Yoshikawa S."/>
            <person name="Yamada K."/>
            <person name="Nakamura Y."/>
            <person name="Ichinomiya M."/>
            <person name="Sato N."/>
            <person name="Blanc-Mathieu R."/>
            <person name="Endo H."/>
            <person name="Kuwata A."/>
            <person name="Ogata H."/>
        </authorList>
    </citation>
    <scope>NUCLEOTIDE SEQUENCE [LARGE SCALE GENOMIC DNA]</scope>
    <source>
        <strain evidence="9">NIES 3699</strain>
    </source>
</reference>
<evidence type="ECO:0000256" key="5">
    <source>
        <dbReference type="SAM" id="Phobius"/>
    </source>
</evidence>
<dbReference type="InterPro" id="IPR036734">
    <property type="entry name" value="Neur_chan_lig-bd_sf"/>
</dbReference>
<evidence type="ECO:0000256" key="6">
    <source>
        <dbReference type="SAM" id="SignalP"/>
    </source>
</evidence>
<protein>
    <recommendedName>
        <fullName evidence="7">Neurotransmitter-gated ion-channel ligand-binding domain-containing protein</fullName>
    </recommendedName>
</protein>
<dbReference type="Gene3D" id="1.20.58.390">
    <property type="entry name" value="Neurotransmitter-gated ion-channel transmembrane domain"/>
    <property type="match status" value="1"/>
</dbReference>
<dbReference type="GO" id="GO:0016020">
    <property type="term" value="C:membrane"/>
    <property type="evidence" value="ECO:0007669"/>
    <property type="project" value="UniProtKB-SubCell"/>
</dbReference>
<keyword evidence="6" id="KW-0732">Signal</keyword>
<keyword evidence="3 5" id="KW-1133">Transmembrane helix</keyword>
<keyword evidence="2 5" id="KW-0812">Transmembrane</keyword>
<feature type="signal peptide" evidence="6">
    <location>
        <begin position="1"/>
        <end position="21"/>
    </location>
</feature>
<dbReference type="GO" id="GO:0005230">
    <property type="term" value="F:extracellular ligand-gated monoatomic ion channel activity"/>
    <property type="evidence" value="ECO:0007669"/>
    <property type="project" value="InterPro"/>
</dbReference>
<feature type="transmembrane region" description="Helical" evidence="5">
    <location>
        <begin position="300"/>
        <end position="320"/>
    </location>
</feature>
<evidence type="ECO:0000259" key="7">
    <source>
        <dbReference type="Pfam" id="PF02931"/>
    </source>
</evidence>
<dbReference type="Gene3D" id="2.70.170.10">
    <property type="entry name" value="Neurotransmitter-gated ion-channel ligand-binding domain"/>
    <property type="match status" value="1"/>
</dbReference>
<accession>A0A9W7FAQ6</accession>
<dbReference type="CDD" id="cd18989">
    <property type="entry name" value="LGIC_ECD_cation"/>
    <property type="match status" value="1"/>
</dbReference>
<comment type="subcellular location">
    <subcellularLocation>
        <location evidence="1">Membrane</location>
        <topology evidence="1">Multi-pass membrane protein</topology>
    </subcellularLocation>
</comment>
<feature type="chain" id="PRO_5040931965" description="Neurotransmitter-gated ion-channel ligand-binding domain-containing protein" evidence="6">
    <location>
        <begin position="22"/>
        <end position="490"/>
    </location>
</feature>
<evidence type="ECO:0000256" key="1">
    <source>
        <dbReference type="ARBA" id="ARBA00004141"/>
    </source>
</evidence>
<name>A0A9W7FAQ6_9STRA</name>
<dbReference type="Proteomes" id="UP001165160">
    <property type="component" value="Unassembled WGS sequence"/>
</dbReference>
<evidence type="ECO:0000313" key="8">
    <source>
        <dbReference type="EMBL" id="GMI07669.1"/>
    </source>
</evidence>
<evidence type="ECO:0000256" key="3">
    <source>
        <dbReference type="ARBA" id="ARBA00022989"/>
    </source>
</evidence>
<organism evidence="8 9">
    <name type="scientific">Triparma verrucosa</name>
    <dbReference type="NCBI Taxonomy" id="1606542"/>
    <lineage>
        <taxon>Eukaryota</taxon>
        <taxon>Sar</taxon>
        <taxon>Stramenopiles</taxon>
        <taxon>Ochrophyta</taxon>
        <taxon>Bolidophyceae</taxon>
        <taxon>Parmales</taxon>
        <taxon>Triparmaceae</taxon>
        <taxon>Triparma</taxon>
    </lineage>
</organism>
<comment type="caution">
    <text evidence="8">The sequence shown here is derived from an EMBL/GenBank/DDBJ whole genome shotgun (WGS) entry which is preliminary data.</text>
</comment>
<keyword evidence="9" id="KW-1185">Reference proteome</keyword>
<evidence type="ECO:0000256" key="2">
    <source>
        <dbReference type="ARBA" id="ARBA00022692"/>
    </source>
</evidence>
<dbReference type="PANTHER" id="PTHR18945">
    <property type="entry name" value="NEUROTRANSMITTER GATED ION CHANNEL"/>
    <property type="match status" value="1"/>
</dbReference>
<evidence type="ECO:0000313" key="9">
    <source>
        <dbReference type="Proteomes" id="UP001165160"/>
    </source>
</evidence>
<feature type="transmembrane region" description="Helical" evidence="5">
    <location>
        <begin position="326"/>
        <end position="353"/>
    </location>
</feature>
<dbReference type="InterPro" id="IPR006202">
    <property type="entry name" value="Neur_chan_lig-bd"/>
</dbReference>
<gene>
    <name evidence="8" type="ORF">TrVE_jg13131</name>
</gene>